<comment type="subcellular location">
    <subcellularLocation>
        <location evidence="1 7">Cell membrane</location>
        <topology evidence="1 7">Multi-pass membrane protein</topology>
    </subcellularLocation>
</comment>
<evidence type="ECO:0000259" key="8">
    <source>
        <dbReference type="PROSITE" id="PS50928"/>
    </source>
</evidence>
<dbReference type="PROSITE" id="PS50928">
    <property type="entry name" value="ABC_TM1"/>
    <property type="match status" value="1"/>
</dbReference>
<name>A0A941GP42_9CHRO</name>
<dbReference type="Gene3D" id="1.10.3720.10">
    <property type="entry name" value="MetI-like"/>
    <property type="match status" value="1"/>
</dbReference>
<dbReference type="AlphaFoldDB" id="A0A941GP42"/>
<dbReference type="EMBL" id="JADQBC010000025">
    <property type="protein sequence ID" value="MBR8827272.1"/>
    <property type="molecule type" value="Genomic_DNA"/>
</dbReference>
<evidence type="ECO:0000313" key="9">
    <source>
        <dbReference type="EMBL" id="MBR8827272.1"/>
    </source>
</evidence>
<keyword evidence="4 7" id="KW-0812">Transmembrane</keyword>
<dbReference type="GO" id="GO:0055085">
    <property type="term" value="P:transmembrane transport"/>
    <property type="evidence" value="ECO:0007669"/>
    <property type="project" value="InterPro"/>
</dbReference>
<feature type="transmembrane region" description="Helical" evidence="7">
    <location>
        <begin position="134"/>
        <end position="151"/>
    </location>
</feature>
<feature type="transmembrane region" description="Helical" evidence="7">
    <location>
        <begin position="163"/>
        <end position="185"/>
    </location>
</feature>
<keyword evidence="2 7" id="KW-0813">Transport</keyword>
<protein>
    <submittedName>
        <fullName evidence="9">ABC transporter permease</fullName>
    </submittedName>
</protein>
<comment type="similarity">
    <text evidence="7">Belongs to the binding-protein-dependent transport system permease family.</text>
</comment>
<evidence type="ECO:0000256" key="4">
    <source>
        <dbReference type="ARBA" id="ARBA00022692"/>
    </source>
</evidence>
<evidence type="ECO:0000256" key="7">
    <source>
        <dbReference type="RuleBase" id="RU363032"/>
    </source>
</evidence>
<keyword evidence="6 7" id="KW-0472">Membrane</keyword>
<dbReference type="InterPro" id="IPR035906">
    <property type="entry name" value="MetI-like_sf"/>
</dbReference>
<feature type="transmembrane region" description="Helical" evidence="7">
    <location>
        <begin position="31"/>
        <end position="53"/>
    </location>
</feature>
<evidence type="ECO:0000256" key="1">
    <source>
        <dbReference type="ARBA" id="ARBA00004651"/>
    </source>
</evidence>
<evidence type="ECO:0000313" key="10">
    <source>
        <dbReference type="Proteomes" id="UP000767446"/>
    </source>
</evidence>
<feature type="transmembrane region" description="Helical" evidence="7">
    <location>
        <begin position="220"/>
        <end position="249"/>
    </location>
</feature>
<dbReference type="InterPro" id="IPR000515">
    <property type="entry name" value="MetI-like"/>
</dbReference>
<sequence>MLNNKLKTNTVGTWWQNPYIIGIKRLMRDKMAMVGTGVLLLIILTVICGPLIYRTPIDKIDFSQSTLPPSLAHPFGTNDLGQDQLARVLYGGRISLTVGIIAMLVAVSLGTSIGAISGYYGGLVDNVLMRITDLFLALPQLPLLLLVVYLFRDIIKTIAGPETGIFVLIVLVIGCLNWMSVARLVRANFLKLREMEFVTAARALGAQEGRIISRHILPNVFGLIIVAATLAVGNAIITESTLSFLGLGFPPDVPTWGRMLYDAQNFLTSAPYMAIFPGLAIFLTVLSINYIGDGLRDAFDPKTKQ</sequence>
<evidence type="ECO:0000256" key="3">
    <source>
        <dbReference type="ARBA" id="ARBA00022475"/>
    </source>
</evidence>
<dbReference type="InterPro" id="IPR025966">
    <property type="entry name" value="OppC_N"/>
</dbReference>
<dbReference type="Pfam" id="PF00528">
    <property type="entry name" value="BPD_transp_1"/>
    <property type="match status" value="1"/>
</dbReference>
<dbReference type="InterPro" id="IPR050366">
    <property type="entry name" value="BP-dependent_transpt_permease"/>
</dbReference>
<dbReference type="Pfam" id="PF12911">
    <property type="entry name" value="OppC_N"/>
    <property type="match status" value="1"/>
</dbReference>
<keyword evidence="3" id="KW-1003">Cell membrane</keyword>
<dbReference type="GO" id="GO:0005886">
    <property type="term" value="C:plasma membrane"/>
    <property type="evidence" value="ECO:0007669"/>
    <property type="project" value="UniProtKB-SubCell"/>
</dbReference>
<dbReference type="SUPFAM" id="SSF161098">
    <property type="entry name" value="MetI-like"/>
    <property type="match status" value="1"/>
</dbReference>
<proteinExistence type="inferred from homology"/>
<feature type="transmembrane region" description="Helical" evidence="7">
    <location>
        <begin position="94"/>
        <end position="122"/>
    </location>
</feature>
<organism evidence="9 10">
    <name type="scientific">Gomphosphaeria aponina SAG 52.96 = DSM 107014</name>
    <dbReference type="NCBI Taxonomy" id="1521640"/>
    <lineage>
        <taxon>Bacteria</taxon>
        <taxon>Bacillati</taxon>
        <taxon>Cyanobacteriota</taxon>
        <taxon>Cyanophyceae</taxon>
        <taxon>Oscillatoriophycideae</taxon>
        <taxon>Chroococcales</taxon>
        <taxon>Gomphosphaeriaceae</taxon>
        <taxon>Gomphosphaeria</taxon>
    </lineage>
</organism>
<feature type="domain" description="ABC transmembrane type-1" evidence="8">
    <location>
        <begin position="92"/>
        <end position="292"/>
    </location>
</feature>
<comment type="caution">
    <text evidence="9">The sequence shown here is derived from an EMBL/GenBank/DDBJ whole genome shotgun (WGS) entry which is preliminary data.</text>
</comment>
<feature type="transmembrane region" description="Helical" evidence="7">
    <location>
        <begin position="269"/>
        <end position="292"/>
    </location>
</feature>
<dbReference type="PANTHER" id="PTHR43386:SF23">
    <property type="entry name" value="ABC TRANSPORTER"/>
    <property type="match status" value="1"/>
</dbReference>
<dbReference type="PANTHER" id="PTHR43386">
    <property type="entry name" value="OLIGOPEPTIDE TRANSPORT SYSTEM PERMEASE PROTEIN APPC"/>
    <property type="match status" value="1"/>
</dbReference>
<accession>A0A941GP42</accession>
<evidence type="ECO:0000256" key="5">
    <source>
        <dbReference type="ARBA" id="ARBA00022989"/>
    </source>
</evidence>
<evidence type="ECO:0000256" key="2">
    <source>
        <dbReference type="ARBA" id="ARBA00022448"/>
    </source>
</evidence>
<dbReference type="Proteomes" id="UP000767446">
    <property type="component" value="Unassembled WGS sequence"/>
</dbReference>
<gene>
    <name evidence="9" type="ORF">DSM107014_05100</name>
</gene>
<keyword evidence="5 7" id="KW-1133">Transmembrane helix</keyword>
<evidence type="ECO:0000256" key="6">
    <source>
        <dbReference type="ARBA" id="ARBA00023136"/>
    </source>
</evidence>
<reference evidence="9" key="1">
    <citation type="submission" date="2021-02" db="EMBL/GenBank/DDBJ databases">
        <title>Metagenome analyses of Stigonema ocellatum DSM 106950, Chlorogloea purpurea SAG 13.99 and Gomphosphaeria aponina DSM 107014.</title>
        <authorList>
            <person name="Marter P."/>
            <person name="Huang S."/>
        </authorList>
    </citation>
    <scope>NUCLEOTIDE SEQUENCE</scope>
    <source>
        <strain evidence="9">JP213</strain>
    </source>
</reference>
<dbReference type="CDD" id="cd06261">
    <property type="entry name" value="TM_PBP2"/>
    <property type="match status" value="1"/>
</dbReference>